<dbReference type="Proteomes" id="UP000053989">
    <property type="component" value="Unassembled WGS sequence"/>
</dbReference>
<dbReference type="OrthoDB" id="3211402at2759"/>
<gene>
    <name evidence="1" type="ORF">SCLCIDRAFT_1222681</name>
</gene>
<dbReference type="AlphaFoldDB" id="A0A0C2YVG6"/>
<sequence length="53" mass="6050">MSAKKLKIPLPKVLWSENSHARVWSLVAEITKPVNYKVLYGKKDKSEVGILQK</sequence>
<dbReference type="HOGENOM" id="CLU_207418_0_0_1"/>
<dbReference type="EMBL" id="KN822176">
    <property type="protein sequence ID" value="KIM53608.1"/>
    <property type="molecule type" value="Genomic_DNA"/>
</dbReference>
<organism evidence="1 2">
    <name type="scientific">Scleroderma citrinum Foug A</name>
    <dbReference type="NCBI Taxonomy" id="1036808"/>
    <lineage>
        <taxon>Eukaryota</taxon>
        <taxon>Fungi</taxon>
        <taxon>Dikarya</taxon>
        <taxon>Basidiomycota</taxon>
        <taxon>Agaricomycotina</taxon>
        <taxon>Agaricomycetes</taxon>
        <taxon>Agaricomycetidae</taxon>
        <taxon>Boletales</taxon>
        <taxon>Sclerodermatineae</taxon>
        <taxon>Sclerodermataceae</taxon>
        <taxon>Scleroderma</taxon>
    </lineage>
</organism>
<dbReference type="InParanoid" id="A0A0C2YVG6"/>
<evidence type="ECO:0000313" key="1">
    <source>
        <dbReference type="EMBL" id="KIM53608.1"/>
    </source>
</evidence>
<reference evidence="2" key="2">
    <citation type="submission" date="2015-01" db="EMBL/GenBank/DDBJ databases">
        <title>Evolutionary Origins and Diversification of the Mycorrhizal Mutualists.</title>
        <authorList>
            <consortium name="DOE Joint Genome Institute"/>
            <consortium name="Mycorrhizal Genomics Consortium"/>
            <person name="Kohler A."/>
            <person name="Kuo A."/>
            <person name="Nagy L.G."/>
            <person name="Floudas D."/>
            <person name="Copeland A."/>
            <person name="Barry K.W."/>
            <person name="Cichocki N."/>
            <person name="Veneault-Fourrey C."/>
            <person name="LaButti K."/>
            <person name="Lindquist E.A."/>
            <person name="Lipzen A."/>
            <person name="Lundell T."/>
            <person name="Morin E."/>
            <person name="Murat C."/>
            <person name="Riley R."/>
            <person name="Ohm R."/>
            <person name="Sun H."/>
            <person name="Tunlid A."/>
            <person name="Henrissat B."/>
            <person name="Grigoriev I.V."/>
            <person name="Hibbett D.S."/>
            <person name="Martin F."/>
        </authorList>
    </citation>
    <scope>NUCLEOTIDE SEQUENCE [LARGE SCALE GENOMIC DNA]</scope>
    <source>
        <strain evidence="2">Foug A</strain>
    </source>
</reference>
<accession>A0A0C2YVG6</accession>
<proteinExistence type="predicted"/>
<keyword evidence="2" id="KW-1185">Reference proteome</keyword>
<evidence type="ECO:0000313" key="2">
    <source>
        <dbReference type="Proteomes" id="UP000053989"/>
    </source>
</evidence>
<reference evidence="1 2" key="1">
    <citation type="submission" date="2014-04" db="EMBL/GenBank/DDBJ databases">
        <authorList>
            <consortium name="DOE Joint Genome Institute"/>
            <person name="Kuo A."/>
            <person name="Kohler A."/>
            <person name="Nagy L.G."/>
            <person name="Floudas D."/>
            <person name="Copeland A."/>
            <person name="Barry K.W."/>
            <person name="Cichocki N."/>
            <person name="Veneault-Fourrey C."/>
            <person name="LaButti K."/>
            <person name="Lindquist E.A."/>
            <person name="Lipzen A."/>
            <person name="Lundell T."/>
            <person name="Morin E."/>
            <person name="Murat C."/>
            <person name="Sun H."/>
            <person name="Tunlid A."/>
            <person name="Henrissat B."/>
            <person name="Grigoriev I.V."/>
            <person name="Hibbett D.S."/>
            <person name="Martin F."/>
            <person name="Nordberg H.P."/>
            <person name="Cantor M.N."/>
            <person name="Hua S.X."/>
        </authorList>
    </citation>
    <scope>NUCLEOTIDE SEQUENCE [LARGE SCALE GENOMIC DNA]</scope>
    <source>
        <strain evidence="1 2">Foug A</strain>
    </source>
</reference>
<protein>
    <submittedName>
        <fullName evidence="1">Uncharacterized protein</fullName>
    </submittedName>
</protein>
<name>A0A0C2YVG6_9AGAM</name>